<dbReference type="KEGG" id="sauy:SAI8T7_1010370"/>
<comment type="similarity">
    <text evidence="2">Belongs to the major facilitator superfamily. TCR/Tet family.</text>
</comment>
<keyword evidence="5 10" id="KW-0812">Transmembrane</keyword>
<evidence type="ECO:0000256" key="2">
    <source>
        <dbReference type="ARBA" id="ARBA00007520"/>
    </source>
</evidence>
<dbReference type="KEGG" id="saut:SAI1T1_2010360"/>
<evidence type="ECO:0000256" key="4">
    <source>
        <dbReference type="ARBA" id="ARBA00022475"/>
    </source>
</evidence>
<dbReference type="KEGG" id="sauj:SAI2T2_1010380"/>
<feature type="transmembrane region" description="Helical" evidence="10">
    <location>
        <begin position="400"/>
        <end position="422"/>
    </location>
</feature>
<dbReference type="FunFam" id="1.20.1250.20:FF:000252">
    <property type="entry name" value="Quinolone resistance protein NorB"/>
    <property type="match status" value="1"/>
</dbReference>
<feature type="transmembrane region" description="Helical" evidence="10">
    <location>
        <begin position="183"/>
        <end position="204"/>
    </location>
</feature>
<dbReference type="Gene3D" id="1.20.1720.10">
    <property type="entry name" value="Multidrug resistance protein D"/>
    <property type="match status" value="1"/>
</dbReference>
<evidence type="ECO:0000256" key="10">
    <source>
        <dbReference type="SAM" id="Phobius"/>
    </source>
</evidence>
<reference evidence="12 13" key="1">
    <citation type="journal article" date="2012" name="PLoS ONE">
        <title>Short term evolution of a highly transmissible methicillin-resistant Staphylococcus aureus clone (ST228) in a tertiary care hospital.</title>
        <authorList>
            <person name="Vogel V."/>
            <person name="Falquet L."/>
            <person name="Calderon-Copete S.P."/>
            <person name="Basset P."/>
            <person name="Blanc D.S."/>
        </authorList>
    </citation>
    <scope>NUCLEOTIDE SEQUENCE [LARGE SCALE GENOMIC DNA]</scope>
    <source>
        <strain evidence="13">ST228/18412</strain>
    </source>
</reference>
<dbReference type="Gene3D" id="1.20.1250.20">
    <property type="entry name" value="MFS general substrate transporter like domains"/>
    <property type="match status" value="1"/>
</dbReference>
<gene>
    <name evidence="12" type="ORF">SAI7S6_1010380</name>
</gene>
<keyword evidence="4" id="KW-1003">Cell membrane</keyword>
<keyword evidence="7 10" id="KW-0472">Membrane</keyword>
<keyword evidence="8" id="KW-0046">Antibiotic resistance</keyword>
<feature type="transmembrane region" description="Helical" evidence="10">
    <location>
        <begin position="58"/>
        <end position="76"/>
    </location>
</feature>
<sequence length="506" mass="54438">MDGLLINLKFYTLKSKTIQLFYRTDKFLLWNLSVFKSIGRQIEMEKPSREAFEGNNKLLIGIVLSVITFWLFAQSLVNVVPILEDSFNTDIGTVNIAVSITALFSGMFVVGAGGLADKYGRIKLTNIGIILNILGSLLIIISNIPLLLIIGRLIQGLSAACIMPATLSIIKSYYIGKDRQRALSYWSIGSWGGSGVCSFFGGAVATLLGWRWIFILSIIISLIALFLIKGTPETKSKSISLNKFDIKGLVLLVIMLLTLNILITKGSELGVTSLLFITLLAIAIGSFSLFIVLEKRATNPLIDFKLFKNKAYTGATASNFLLNGVAGTLIVANTFVQRGLGYSSLQAGSLSITYLVMVLIMIRVGEKLLQTLGCKKPMLIGTGVLIVGECLISLTFLPEILYVICCIIGYLFFGLGLGIYATPSTDTAIANAPLEKVGVAAGIYKMASALGGAFGVALSGAVYAIVSNMTNIYTGAMIALWLNAGMGILSFVIILLLVPKQNDTQL</sequence>
<dbReference type="PANTHER" id="PTHR42718">
    <property type="entry name" value="MAJOR FACILITATOR SUPERFAMILY MULTIDRUG TRANSPORTER MFSC"/>
    <property type="match status" value="1"/>
</dbReference>
<dbReference type="KEGG" id="sauw:SAI5S5_1010330"/>
<comment type="subcellular location">
    <subcellularLocation>
        <location evidence="1">Cell membrane</location>
        <topology evidence="1">Multi-pass membrane protein</topology>
    </subcellularLocation>
</comment>
<evidence type="ECO:0000256" key="9">
    <source>
        <dbReference type="ARBA" id="ARBA00040594"/>
    </source>
</evidence>
<accession>A0A7U7EYF7</accession>
<evidence type="ECO:0000259" key="11">
    <source>
        <dbReference type="PROSITE" id="PS50850"/>
    </source>
</evidence>
<dbReference type="PROSITE" id="PS50850">
    <property type="entry name" value="MFS"/>
    <property type="match status" value="1"/>
</dbReference>
<dbReference type="GO" id="GO:0022857">
    <property type="term" value="F:transmembrane transporter activity"/>
    <property type="evidence" value="ECO:0007669"/>
    <property type="project" value="InterPro"/>
</dbReference>
<dbReference type="EMBL" id="HE579071">
    <property type="protein sequence ID" value="CCJ22784.1"/>
    <property type="molecule type" value="Genomic_DNA"/>
</dbReference>
<feature type="transmembrane region" description="Helical" evidence="10">
    <location>
        <begin position="249"/>
        <end position="267"/>
    </location>
</feature>
<dbReference type="AlphaFoldDB" id="A0A7U7EYF7"/>
<dbReference type="KEGG" id="saux:SAI6T6_1010340"/>
<keyword evidence="3" id="KW-0813">Transport</keyword>
<dbReference type="Proteomes" id="UP000032744">
    <property type="component" value="Chromosome"/>
</dbReference>
<feature type="transmembrane region" description="Helical" evidence="10">
    <location>
        <begin position="273"/>
        <end position="293"/>
    </location>
</feature>
<evidence type="ECO:0000256" key="6">
    <source>
        <dbReference type="ARBA" id="ARBA00022989"/>
    </source>
</evidence>
<dbReference type="KEGG" id="sauv:SAI7S6_1010380"/>
<evidence type="ECO:0000256" key="1">
    <source>
        <dbReference type="ARBA" id="ARBA00004651"/>
    </source>
</evidence>
<feature type="transmembrane region" description="Helical" evidence="10">
    <location>
        <begin position="443"/>
        <end position="466"/>
    </location>
</feature>
<dbReference type="SUPFAM" id="SSF103473">
    <property type="entry name" value="MFS general substrate transporter"/>
    <property type="match status" value="1"/>
</dbReference>
<keyword evidence="6 10" id="KW-1133">Transmembrane helix</keyword>
<evidence type="ECO:0000256" key="5">
    <source>
        <dbReference type="ARBA" id="ARBA00022692"/>
    </source>
</evidence>
<protein>
    <recommendedName>
        <fullName evidence="9">Quinolone resistance protein NorB</fullName>
    </recommendedName>
</protein>
<dbReference type="InterPro" id="IPR020846">
    <property type="entry name" value="MFS_dom"/>
</dbReference>
<name>A0A7U7EYF7_STAAU</name>
<feature type="transmembrane region" description="Helical" evidence="10">
    <location>
        <begin position="472"/>
        <end position="498"/>
    </location>
</feature>
<dbReference type="Pfam" id="PF07690">
    <property type="entry name" value="MFS_1"/>
    <property type="match status" value="1"/>
</dbReference>
<evidence type="ECO:0000313" key="12">
    <source>
        <dbReference type="EMBL" id="CCJ22784.1"/>
    </source>
</evidence>
<dbReference type="KEGG" id="sauq:SAI4T8_1010370"/>
<feature type="transmembrane region" description="Helical" evidence="10">
    <location>
        <begin position="210"/>
        <end position="228"/>
    </location>
</feature>
<dbReference type="InterPro" id="IPR011701">
    <property type="entry name" value="MFS"/>
</dbReference>
<dbReference type="CDD" id="cd17321">
    <property type="entry name" value="MFS_MMR_MDR_like"/>
    <property type="match status" value="1"/>
</dbReference>
<dbReference type="FunFam" id="1.20.1720.10:FF:000015">
    <property type="entry name" value="Quinolone resistance protein NorB"/>
    <property type="match status" value="1"/>
</dbReference>
<dbReference type="PANTHER" id="PTHR42718:SF9">
    <property type="entry name" value="MAJOR FACILITATOR SUPERFAMILY MULTIDRUG TRANSPORTER MFSC"/>
    <property type="match status" value="1"/>
</dbReference>
<feature type="transmembrane region" description="Helical" evidence="10">
    <location>
        <begin position="377"/>
        <end position="394"/>
    </location>
</feature>
<feature type="transmembrane region" description="Helical" evidence="10">
    <location>
        <begin position="96"/>
        <end position="116"/>
    </location>
</feature>
<evidence type="ECO:0000256" key="3">
    <source>
        <dbReference type="ARBA" id="ARBA00022448"/>
    </source>
</evidence>
<dbReference type="KEGG" id="sauk:SAI3T3_1010370"/>
<feature type="transmembrane region" description="Helical" evidence="10">
    <location>
        <begin position="156"/>
        <end position="176"/>
    </location>
</feature>
<proteinExistence type="inferred from homology"/>
<dbReference type="InterPro" id="IPR036259">
    <property type="entry name" value="MFS_trans_sf"/>
</dbReference>
<feature type="transmembrane region" description="Helical" evidence="10">
    <location>
        <begin position="128"/>
        <end position="150"/>
    </location>
</feature>
<evidence type="ECO:0000256" key="8">
    <source>
        <dbReference type="ARBA" id="ARBA00023251"/>
    </source>
</evidence>
<feature type="transmembrane region" description="Helical" evidence="10">
    <location>
        <begin position="347"/>
        <end position="365"/>
    </location>
</feature>
<feature type="transmembrane region" description="Helical" evidence="10">
    <location>
        <begin position="314"/>
        <end position="335"/>
    </location>
</feature>
<organism evidence="12 13">
    <name type="scientific">Staphylococcus aureus subsp. aureus ST228</name>
    <dbReference type="NCBI Taxonomy" id="1074919"/>
    <lineage>
        <taxon>Bacteria</taxon>
        <taxon>Bacillati</taxon>
        <taxon>Bacillota</taxon>
        <taxon>Bacilli</taxon>
        <taxon>Bacillales</taxon>
        <taxon>Staphylococcaceae</taxon>
        <taxon>Staphylococcus</taxon>
    </lineage>
</organism>
<evidence type="ECO:0000313" key="13">
    <source>
        <dbReference type="Proteomes" id="UP000032744"/>
    </source>
</evidence>
<dbReference type="GO" id="GO:0046677">
    <property type="term" value="P:response to antibiotic"/>
    <property type="evidence" value="ECO:0007669"/>
    <property type="project" value="UniProtKB-KW"/>
</dbReference>
<evidence type="ECO:0000256" key="7">
    <source>
        <dbReference type="ARBA" id="ARBA00023136"/>
    </source>
</evidence>
<feature type="domain" description="Major facilitator superfamily (MFS) profile" evidence="11">
    <location>
        <begin position="58"/>
        <end position="502"/>
    </location>
</feature>
<dbReference type="GO" id="GO:0005886">
    <property type="term" value="C:plasma membrane"/>
    <property type="evidence" value="ECO:0007669"/>
    <property type="project" value="UniProtKB-SubCell"/>
</dbReference>